<gene>
    <name evidence="1" type="ORF">Amon02_000671800</name>
</gene>
<organism evidence="1 2">
    <name type="scientific">Ambrosiozyma monospora</name>
    <name type="common">Yeast</name>
    <name type="synonym">Endomycopsis monosporus</name>
    <dbReference type="NCBI Taxonomy" id="43982"/>
    <lineage>
        <taxon>Eukaryota</taxon>
        <taxon>Fungi</taxon>
        <taxon>Dikarya</taxon>
        <taxon>Ascomycota</taxon>
        <taxon>Saccharomycotina</taxon>
        <taxon>Pichiomycetes</taxon>
        <taxon>Pichiales</taxon>
        <taxon>Pichiaceae</taxon>
        <taxon>Ambrosiozyma</taxon>
    </lineage>
</organism>
<reference evidence="1" key="1">
    <citation type="submission" date="2023-04" db="EMBL/GenBank/DDBJ databases">
        <title>Ambrosiozyma monospora NBRC 10751.</title>
        <authorList>
            <person name="Ichikawa N."/>
            <person name="Sato H."/>
            <person name="Tonouchi N."/>
        </authorList>
    </citation>
    <scope>NUCLEOTIDE SEQUENCE</scope>
    <source>
        <strain evidence="1">NBRC 10751</strain>
    </source>
</reference>
<keyword evidence="2" id="KW-1185">Reference proteome</keyword>
<proteinExistence type="predicted"/>
<comment type="caution">
    <text evidence="1">The sequence shown here is derived from an EMBL/GenBank/DDBJ whole genome shotgun (WGS) entry which is preliminary data.</text>
</comment>
<dbReference type="Proteomes" id="UP001165064">
    <property type="component" value="Unassembled WGS sequence"/>
</dbReference>
<protein>
    <submittedName>
        <fullName evidence="1">Unnamed protein product</fullName>
    </submittedName>
</protein>
<evidence type="ECO:0000313" key="2">
    <source>
        <dbReference type="Proteomes" id="UP001165064"/>
    </source>
</evidence>
<name>A0ACB5TAE5_AMBMO</name>
<evidence type="ECO:0000313" key="1">
    <source>
        <dbReference type="EMBL" id="GME84266.1"/>
    </source>
</evidence>
<sequence length="266" mass="30598">MKVLIVLAHPEPKSLTTSLFNVTVDELKKLGHEVKTTDLYAIKWKATIDADDFPEFDQEKERLVITSESRKAYNERKLTKDVLEEQEKLEWADMLILQFPLWWFSMPAILKGWVERVFSSGLGYGVGYSPKTPHGSRYGEGAFKGKRAMLSITIGAPATNYNKMGVNGDIFDILYPLNHGVLFYPGFDVLEPFLVYRTHRFTEERLQETTNELRERLKNLETEKPIPFRPQNAGDYDLQTLELKPDAISPDKKGLGLRVHLKEQSY</sequence>
<accession>A0ACB5TAE5</accession>
<dbReference type="EMBL" id="BSXS01005370">
    <property type="protein sequence ID" value="GME84266.1"/>
    <property type="molecule type" value="Genomic_DNA"/>
</dbReference>